<evidence type="ECO:0000313" key="1">
    <source>
        <dbReference type="EMBL" id="NYH18955.1"/>
    </source>
</evidence>
<comment type="caution">
    <text evidence="1">The sequence shown here is derived from an EMBL/GenBank/DDBJ whole genome shotgun (WGS) entry which is preliminary data.</text>
</comment>
<protein>
    <submittedName>
        <fullName evidence="1">Uncharacterized protein</fullName>
    </submittedName>
</protein>
<dbReference type="Proteomes" id="UP000572540">
    <property type="component" value="Unassembled WGS sequence"/>
</dbReference>
<organism evidence="1 2">
    <name type="scientific">Paraburkholderia bryophila</name>
    <dbReference type="NCBI Taxonomy" id="420952"/>
    <lineage>
        <taxon>Bacteria</taxon>
        <taxon>Pseudomonadati</taxon>
        <taxon>Pseudomonadota</taxon>
        <taxon>Betaproteobacteria</taxon>
        <taxon>Burkholderiales</taxon>
        <taxon>Burkholderiaceae</taxon>
        <taxon>Paraburkholderia</taxon>
    </lineage>
</organism>
<proteinExistence type="predicted"/>
<accession>A0A7Y9WDP3</accession>
<gene>
    <name evidence="1" type="ORF">GGD41_006183</name>
</gene>
<sequence length="80" mass="7874">MKLVAPKPRLAGFGEVTTKQVVSVSNGCVAAACCVIDGGVKLDKISIGSGVLPAPVIGAAGYASLVLPSSSPANAMLSFD</sequence>
<evidence type="ECO:0000313" key="2">
    <source>
        <dbReference type="Proteomes" id="UP000572540"/>
    </source>
</evidence>
<name>A0A7Y9WDP3_9BURK</name>
<dbReference type="PROSITE" id="PS51257">
    <property type="entry name" value="PROKAR_LIPOPROTEIN"/>
    <property type="match status" value="1"/>
</dbReference>
<reference evidence="1 2" key="1">
    <citation type="submission" date="2020-07" db="EMBL/GenBank/DDBJ databases">
        <title>Exploring microbial biodiversity for novel pathways involved in the catabolism of aromatic compounds derived from lignin.</title>
        <authorList>
            <person name="Elkins J."/>
        </authorList>
    </citation>
    <scope>NUCLEOTIDE SEQUENCE [LARGE SCALE GENOMIC DNA]</scope>
    <source>
        <strain evidence="1 2">H2C3B</strain>
    </source>
</reference>
<dbReference type="AlphaFoldDB" id="A0A7Y9WDP3"/>
<dbReference type="EMBL" id="JACCAU010000001">
    <property type="protein sequence ID" value="NYH18955.1"/>
    <property type="molecule type" value="Genomic_DNA"/>
</dbReference>